<keyword evidence="6 12" id="KW-0238">DNA-binding</keyword>
<name>A0A7J0EGB7_9ERIC</name>
<evidence type="ECO:0000313" key="13">
    <source>
        <dbReference type="Proteomes" id="UP000585474"/>
    </source>
</evidence>
<dbReference type="NCBIfam" id="TIGR01566">
    <property type="entry name" value="ZF_HD_prot_N"/>
    <property type="match status" value="1"/>
</dbReference>
<dbReference type="GO" id="GO:0005634">
    <property type="term" value="C:nucleus"/>
    <property type="evidence" value="ECO:0007669"/>
    <property type="project" value="UniProtKB-SubCell"/>
</dbReference>
<comment type="caution">
    <text evidence="12">The sequence shown here is derived from an EMBL/GenBank/DDBJ whole genome shotgun (WGS) entry which is preliminary data.</text>
</comment>
<dbReference type="InterPro" id="IPR006456">
    <property type="entry name" value="ZF_HD_homeobox_Cys/His_dimer"/>
</dbReference>
<dbReference type="Gene3D" id="1.10.10.60">
    <property type="entry name" value="Homeodomain-like"/>
    <property type="match status" value="1"/>
</dbReference>
<evidence type="ECO:0000259" key="11">
    <source>
        <dbReference type="PROSITE" id="PS51523"/>
    </source>
</evidence>
<accession>A0A7J0EGB7</accession>
<evidence type="ECO:0000313" key="12">
    <source>
        <dbReference type="EMBL" id="GFY85342.1"/>
    </source>
</evidence>
<dbReference type="GO" id="GO:0003700">
    <property type="term" value="F:DNA-binding transcription factor activity"/>
    <property type="evidence" value="ECO:0007669"/>
    <property type="project" value="TreeGrafter"/>
</dbReference>
<keyword evidence="8" id="KW-0804">Transcription</keyword>
<gene>
    <name evidence="12" type="ORF">Acr_04g0000800</name>
</gene>
<sequence>METNSGDVRGETVVRYRECQHNYAARVMRYTFDGCGDFLPRGEPGTSKFMLCGVCGCHRNFHRREEMYLPRSSHQTSRVQLFNRPTTTAFPPPQSHNVKHARVGNPPTLESPLTAPLDHEEAKEIGMKRKRRTNFTQAQKDRMRVFSEKLGWKLKGHGKEIHQFCEDIGITRQILKVWINNNKRLMRHGQQSSTHQV</sequence>
<evidence type="ECO:0000256" key="7">
    <source>
        <dbReference type="ARBA" id="ARBA00023155"/>
    </source>
</evidence>
<keyword evidence="2" id="KW-0479">Metal-binding</keyword>
<keyword evidence="5" id="KW-0805">Transcription regulation</keyword>
<dbReference type="GO" id="GO:0050793">
    <property type="term" value="P:regulation of developmental process"/>
    <property type="evidence" value="ECO:0007669"/>
    <property type="project" value="TreeGrafter"/>
</dbReference>
<feature type="region of interest" description="Disordered" evidence="10">
    <location>
        <begin position="88"/>
        <end position="114"/>
    </location>
</feature>
<evidence type="ECO:0000256" key="9">
    <source>
        <dbReference type="ARBA" id="ARBA00023242"/>
    </source>
</evidence>
<dbReference type="EMBL" id="BJWL01000004">
    <property type="protein sequence ID" value="GFY85342.1"/>
    <property type="molecule type" value="Genomic_DNA"/>
</dbReference>
<dbReference type="InterPro" id="IPR009057">
    <property type="entry name" value="Homeodomain-like_sf"/>
</dbReference>
<comment type="subcellular location">
    <subcellularLocation>
        <location evidence="1">Nucleus</location>
    </subcellularLocation>
</comment>
<evidence type="ECO:0000256" key="10">
    <source>
        <dbReference type="SAM" id="MobiDB-lite"/>
    </source>
</evidence>
<dbReference type="PROSITE" id="PS51523">
    <property type="entry name" value="ZF_HD_DIMER"/>
    <property type="match status" value="1"/>
</dbReference>
<keyword evidence="4" id="KW-0862">Zinc</keyword>
<dbReference type="InterPro" id="IPR006455">
    <property type="entry name" value="Homeodomain_ZF_HD"/>
</dbReference>
<proteinExistence type="predicted"/>
<protein>
    <submittedName>
        <fullName evidence="12">Homeobox protein 21</fullName>
    </submittedName>
</protein>
<evidence type="ECO:0000256" key="6">
    <source>
        <dbReference type="ARBA" id="ARBA00023125"/>
    </source>
</evidence>
<dbReference type="AlphaFoldDB" id="A0A7J0EGB7"/>
<dbReference type="Proteomes" id="UP000585474">
    <property type="component" value="Unassembled WGS sequence"/>
</dbReference>
<evidence type="ECO:0000256" key="3">
    <source>
        <dbReference type="ARBA" id="ARBA00022771"/>
    </source>
</evidence>
<dbReference type="GO" id="GO:0000976">
    <property type="term" value="F:transcription cis-regulatory region binding"/>
    <property type="evidence" value="ECO:0007669"/>
    <property type="project" value="TreeGrafter"/>
</dbReference>
<evidence type="ECO:0000256" key="4">
    <source>
        <dbReference type="ARBA" id="ARBA00022833"/>
    </source>
</evidence>
<dbReference type="NCBIfam" id="TIGR01565">
    <property type="entry name" value="homeo_ZF_HD"/>
    <property type="match status" value="1"/>
</dbReference>
<keyword evidence="3" id="KW-0863">Zinc-finger</keyword>
<keyword evidence="7 12" id="KW-0371">Homeobox</keyword>
<reference evidence="12 13" key="1">
    <citation type="submission" date="2019-07" db="EMBL/GenBank/DDBJ databases">
        <title>De Novo Assembly of kiwifruit Actinidia rufa.</title>
        <authorList>
            <person name="Sugita-Konishi S."/>
            <person name="Sato K."/>
            <person name="Mori E."/>
            <person name="Abe Y."/>
            <person name="Kisaki G."/>
            <person name="Hamano K."/>
            <person name="Suezawa K."/>
            <person name="Otani M."/>
            <person name="Fukuda T."/>
            <person name="Manabe T."/>
            <person name="Gomi K."/>
            <person name="Tabuchi M."/>
            <person name="Akimitsu K."/>
            <person name="Kataoka I."/>
        </authorList>
    </citation>
    <scope>NUCLEOTIDE SEQUENCE [LARGE SCALE GENOMIC DNA]</scope>
    <source>
        <strain evidence="13">cv. Fuchu</strain>
    </source>
</reference>
<evidence type="ECO:0000256" key="2">
    <source>
        <dbReference type="ARBA" id="ARBA00022723"/>
    </source>
</evidence>
<dbReference type="Pfam" id="PF04770">
    <property type="entry name" value="ZF-HD_dimer"/>
    <property type="match status" value="1"/>
</dbReference>
<feature type="domain" description="ZF-HD dimerization-type" evidence="11">
    <location>
        <begin position="16"/>
        <end position="65"/>
    </location>
</feature>
<dbReference type="PANTHER" id="PTHR31948">
    <property type="entry name" value="ZINC-FINGER HOMEODOMAIN PROTEIN 2"/>
    <property type="match status" value="1"/>
</dbReference>
<dbReference type="PANTHER" id="PTHR31948:SF171">
    <property type="entry name" value="HOMEOBOX DOMAIN-CONTAINING PROTEIN"/>
    <property type="match status" value="1"/>
</dbReference>
<dbReference type="OrthoDB" id="1884189at2759"/>
<dbReference type="SUPFAM" id="SSF46689">
    <property type="entry name" value="Homeodomain-like"/>
    <property type="match status" value="1"/>
</dbReference>
<keyword evidence="9" id="KW-0539">Nucleus</keyword>
<evidence type="ECO:0000256" key="5">
    <source>
        <dbReference type="ARBA" id="ARBA00023015"/>
    </source>
</evidence>
<dbReference type="GO" id="GO:0008270">
    <property type="term" value="F:zinc ion binding"/>
    <property type="evidence" value="ECO:0007669"/>
    <property type="project" value="UniProtKB-KW"/>
</dbReference>
<evidence type="ECO:0000256" key="1">
    <source>
        <dbReference type="ARBA" id="ARBA00004123"/>
    </source>
</evidence>
<evidence type="ECO:0000256" key="8">
    <source>
        <dbReference type="ARBA" id="ARBA00023163"/>
    </source>
</evidence>
<organism evidence="12 13">
    <name type="scientific">Actinidia rufa</name>
    <dbReference type="NCBI Taxonomy" id="165716"/>
    <lineage>
        <taxon>Eukaryota</taxon>
        <taxon>Viridiplantae</taxon>
        <taxon>Streptophyta</taxon>
        <taxon>Embryophyta</taxon>
        <taxon>Tracheophyta</taxon>
        <taxon>Spermatophyta</taxon>
        <taxon>Magnoliopsida</taxon>
        <taxon>eudicotyledons</taxon>
        <taxon>Gunneridae</taxon>
        <taxon>Pentapetalae</taxon>
        <taxon>asterids</taxon>
        <taxon>Ericales</taxon>
        <taxon>Actinidiaceae</taxon>
        <taxon>Actinidia</taxon>
    </lineage>
</organism>
<keyword evidence="13" id="KW-1185">Reference proteome</keyword>